<comment type="caution">
    <text evidence="2">The sequence shown here is derived from an EMBL/GenBank/DDBJ whole genome shotgun (WGS) entry which is preliminary data.</text>
</comment>
<dbReference type="EMBL" id="JACGWN010000011">
    <property type="protein sequence ID" value="KAL0421449.1"/>
    <property type="molecule type" value="Genomic_DNA"/>
</dbReference>
<dbReference type="AlphaFoldDB" id="A0AAW2UW44"/>
<protein>
    <submittedName>
        <fullName evidence="2">Protein DETOXIFICATION 30</fullName>
    </submittedName>
</protein>
<dbReference type="PANTHER" id="PTHR11206">
    <property type="entry name" value="MULTIDRUG RESISTANCE PROTEIN"/>
    <property type="match status" value="1"/>
</dbReference>
<gene>
    <name evidence="2" type="ORF">Slati_3167800</name>
</gene>
<organism evidence="2">
    <name type="scientific">Sesamum latifolium</name>
    <dbReference type="NCBI Taxonomy" id="2727402"/>
    <lineage>
        <taxon>Eukaryota</taxon>
        <taxon>Viridiplantae</taxon>
        <taxon>Streptophyta</taxon>
        <taxon>Embryophyta</taxon>
        <taxon>Tracheophyta</taxon>
        <taxon>Spermatophyta</taxon>
        <taxon>Magnoliopsida</taxon>
        <taxon>eudicotyledons</taxon>
        <taxon>Gunneridae</taxon>
        <taxon>Pentapetalae</taxon>
        <taxon>asterids</taxon>
        <taxon>lamiids</taxon>
        <taxon>Lamiales</taxon>
        <taxon>Pedaliaceae</taxon>
        <taxon>Sesamum</taxon>
    </lineage>
</organism>
<keyword evidence="1" id="KW-0472">Membrane</keyword>
<keyword evidence="1" id="KW-1133">Transmembrane helix</keyword>
<reference evidence="2" key="2">
    <citation type="journal article" date="2024" name="Plant">
        <title>Genomic evolution and insights into agronomic trait innovations of Sesamum species.</title>
        <authorList>
            <person name="Miao H."/>
            <person name="Wang L."/>
            <person name="Qu L."/>
            <person name="Liu H."/>
            <person name="Sun Y."/>
            <person name="Le M."/>
            <person name="Wang Q."/>
            <person name="Wei S."/>
            <person name="Zheng Y."/>
            <person name="Lin W."/>
            <person name="Duan Y."/>
            <person name="Cao H."/>
            <person name="Xiong S."/>
            <person name="Wang X."/>
            <person name="Wei L."/>
            <person name="Li C."/>
            <person name="Ma Q."/>
            <person name="Ju M."/>
            <person name="Zhao R."/>
            <person name="Li G."/>
            <person name="Mu C."/>
            <person name="Tian Q."/>
            <person name="Mei H."/>
            <person name="Zhang T."/>
            <person name="Gao T."/>
            <person name="Zhang H."/>
        </authorList>
    </citation>
    <scope>NUCLEOTIDE SEQUENCE</scope>
    <source>
        <strain evidence="2">KEN1</strain>
    </source>
</reference>
<evidence type="ECO:0000313" key="2">
    <source>
        <dbReference type="EMBL" id="KAL0421449.1"/>
    </source>
</evidence>
<feature type="transmembrane region" description="Helical" evidence="1">
    <location>
        <begin position="26"/>
        <end position="45"/>
    </location>
</feature>
<keyword evidence="1" id="KW-0812">Transmembrane</keyword>
<sequence>MIPQLYAYALNFPIAKFLQAQSNIMAMAWISVVALGLHILFSWLLMPRGAERFVVVPGGGAADLHIQRGCGEAWTGFPGRHFRIYGVLSDYRLHQQ</sequence>
<proteinExistence type="predicted"/>
<evidence type="ECO:0000256" key="1">
    <source>
        <dbReference type="SAM" id="Phobius"/>
    </source>
</evidence>
<name>A0AAW2UW44_9LAMI</name>
<reference evidence="2" key="1">
    <citation type="submission" date="2020-06" db="EMBL/GenBank/DDBJ databases">
        <authorList>
            <person name="Li T."/>
            <person name="Hu X."/>
            <person name="Zhang T."/>
            <person name="Song X."/>
            <person name="Zhang H."/>
            <person name="Dai N."/>
            <person name="Sheng W."/>
            <person name="Hou X."/>
            <person name="Wei L."/>
        </authorList>
    </citation>
    <scope>NUCLEOTIDE SEQUENCE</scope>
    <source>
        <strain evidence="2">KEN1</strain>
        <tissue evidence="2">Leaf</tissue>
    </source>
</reference>
<accession>A0AAW2UW44</accession>